<evidence type="ECO:0000313" key="9">
    <source>
        <dbReference type="EMBL" id="MFG3816747.1"/>
    </source>
</evidence>
<keyword evidence="10" id="KW-1185">Reference proteome</keyword>
<accession>A0ABW7C6C0</accession>
<gene>
    <name evidence="9" type="ORF">VPK24_03790</name>
</gene>
<evidence type="ECO:0000256" key="6">
    <source>
        <dbReference type="ARBA" id="ARBA00022842"/>
    </source>
</evidence>
<dbReference type="InterPro" id="IPR002716">
    <property type="entry name" value="PIN_dom"/>
</dbReference>
<proteinExistence type="inferred from homology"/>
<keyword evidence="4" id="KW-0479">Metal-binding</keyword>
<comment type="similarity">
    <text evidence="7">Belongs to the PINc/VapC protein family.</text>
</comment>
<dbReference type="RefSeq" id="WP_393010823.1">
    <property type="nucleotide sequence ID" value="NZ_JAZAQF010000021.1"/>
</dbReference>
<evidence type="ECO:0000256" key="4">
    <source>
        <dbReference type="ARBA" id="ARBA00022723"/>
    </source>
</evidence>
<dbReference type="PANTHER" id="PTHR33653:SF1">
    <property type="entry name" value="RIBONUCLEASE VAPC2"/>
    <property type="match status" value="1"/>
</dbReference>
<comment type="caution">
    <text evidence="9">The sequence shown here is derived from an EMBL/GenBank/DDBJ whole genome shotgun (WGS) entry which is preliminary data.</text>
</comment>
<reference evidence="10" key="1">
    <citation type="journal article" date="2024" name="Algal Res.">
        <title>Biochemical, toxicological and genomic investigation of a high-biomass producing Limnothrix strain isolated from Italian shallow drinking water reservoir.</title>
        <authorList>
            <person name="Simonazzi M."/>
            <person name="Shishido T.K."/>
            <person name="Delbaje E."/>
            <person name="Wahlsten M."/>
            <person name="Fewer D.P."/>
            <person name="Sivonen K."/>
            <person name="Pezzolesi L."/>
            <person name="Pistocchi R."/>
        </authorList>
    </citation>
    <scope>NUCLEOTIDE SEQUENCE [LARGE SCALE GENOMIC DNA]</scope>
    <source>
        <strain evidence="10">LRLZ20PSL1</strain>
    </source>
</reference>
<evidence type="ECO:0000256" key="5">
    <source>
        <dbReference type="ARBA" id="ARBA00022801"/>
    </source>
</evidence>
<evidence type="ECO:0000256" key="7">
    <source>
        <dbReference type="ARBA" id="ARBA00038093"/>
    </source>
</evidence>
<dbReference type="Pfam" id="PF01850">
    <property type="entry name" value="PIN"/>
    <property type="match status" value="1"/>
</dbReference>
<evidence type="ECO:0000256" key="3">
    <source>
        <dbReference type="ARBA" id="ARBA00022722"/>
    </source>
</evidence>
<dbReference type="InterPro" id="IPR029060">
    <property type="entry name" value="PIN-like_dom_sf"/>
</dbReference>
<evidence type="ECO:0000313" key="10">
    <source>
        <dbReference type="Proteomes" id="UP001604335"/>
    </source>
</evidence>
<sequence length="130" mass="14671">MLCDTNIISEFARPQPNPGVLQWIQSVDQITISVITLEEIYYGLSAKPNQKVQRFMERFFTESCTILPVTDAIAQIAGTLRGRLRLKGQTRTQSDILIAATAQVHQLILVTRNIRDFEDCNIVTFNPFSG</sequence>
<dbReference type="CDD" id="cd18746">
    <property type="entry name" value="PIN_VapC4-5_FitB-like"/>
    <property type="match status" value="1"/>
</dbReference>
<organism evidence="9 10">
    <name type="scientific">Limnothrix redekei LRLZ20PSL1</name>
    <dbReference type="NCBI Taxonomy" id="3112953"/>
    <lineage>
        <taxon>Bacteria</taxon>
        <taxon>Bacillati</taxon>
        <taxon>Cyanobacteriota</taxon>
        <taxon>Cyanophyceae</taxon>
        <taxon>Pseudanabaenales</taxon>
        <taxon>Pseudanabaenaceae</taxon>
        <taxon>Limnothrix</taxon>
    </lineage>
</organism>
<protein>
    <submittedName>
        <fullName evidence="9">Type II toxin-antitoxin system VapC family toxin</fullName>
    </submittedName>
</protein>
<keyword evidence="2" id="KW-1277">Toxin-antitoxin system</keyword>
<dbReference type="Proteomes" id="UP001604335">
    <property type="component" value="Unassembled WGS sequence"/>
</dbReference>
<evidence type="ECO:0000256" key="1">
    <source>
        <dbReference type="ARBA" id="ARBA00001946"/>
    </source>
</evidence>
<evidence type="ECO:0000259" key="8">
    <source>
        <dbReference type="Pfam" id="PF01850"/>
    </source>
</evidence>
<dbReference type="InterPro" id="IPR050556">
    <property type="entry name" value="Type_II_TA_system_RNase"/>
</dbReference>
<dbReference type="Gene3D" id="3.40.50.1010">
    <property type="entry name" value="5'-nuclease"/>
    <property type="match status" value="1"/>
</dbReference>
<name>A0ABW7C6C0_9CYAN</name>
<evidence type="ECO:0000256" key="2">
    <source>
        <dbReference type="ARBA" id="ARBA00022649"/>
    </source>
</evidence>
<keyword evidence="6" id="KW-0460">Magnesium</keyword>
<dbReference type="EMBL" id="JAZAQF010000021">
    <property type="protein sequence ID" value="MFG3816747.1"/>
    <property type="molecule type" value="Genomic_DNA"/>
</dbReference>
<dbReference type="PANTHER" id="PTHR33653">
    <property type="entry name" value="RIBONUCLEASE VAPC2"/>
    <property type="match status" value="1"/>
</dbReference>
<dbReference type="SUPFAM" id="SSF88723">
    <property type="entry name" value="PIN domain-like"/>
    <property type="match status" value="1"/>
</dbReference>
<feature type="domain" description="PIN" evidence="8">
    <location>
        <begin position="1"/>
        <end position="117"/>
    </location>
</feature>
<comment type="cofactor">
    <cofactor evidence="1">
        <name>Mg(2+)</name>
        <dbReference type="ChEBI" id="CHEBI:18420"/>
    </cofactor>
</comment>
<keyword evidence="3" id="KW-0540">Nuclease</keyword>
<keyword evidence="5" id="KW-0378">Hydrolase</keyword>